<name>A0A6A6UHY8_9PEZI</name>
<sequence>MTSCQLCQNTTGGQNHSELDCDLLYSVCEDILSTICNECAGNHRLIDCPSIAPIRQELVDCRLNAIVAHRIAMDSMGIDEPLEAIEAQAAALACYKQIPVPSTVPVPAIIISDADHDVFEDRVLYPGANAAVVQPDLLHVRARWVYGFSSAMASDADEEEEEEGWDSEYDADGEDGWESSVWDSGEVTEMESVSEAWGSETEVEDASDYQSSEPAPEGSFWDEF</sequence>
<evidence type="ECO:0000313" key="2">
    <source>
        <dbReference type="EMBL" id="KAF2671802.1"/>
    </source>
</evidence>
<organism evidence="2 3">
    <name type="scientific">Microthyrium microscopicum</name>
    <dbReference type="NCBI Taxonomy" id="703497"/>
    <lineage>
        <taxon>Eukaryota</taxon>
        <taxon>Fungi</taxon>
        <taxon>Dikarya</taxon>
        <taxon>Ascomycota</taxon>
        <taxon>Pezizomycotina</taxon>
        <taxon>Dothideomycetes</taxon>
        <taxon>Dothideomycetes incertae sedis</taxon>
        <taxon>Microthyriales</taxon>
        <taxon>Microthyriaceae</taxon>
        <taxon>Microthyrium</taxon>
    </lineage>
</organism>
<accession>A0A6A6UHY8</accession>
<evidence type="ECO:0000313" key="3">
    <source>
        <dbReference type="Proteomes" id="UP000799302"/>
    </source>
</evidence>
<protein>
    <submittedName>
        <fullName evidence="2">Uncharacterized protein</fullName>
    </submittedName>
</protein>
<dbReference type="EMBL" id="MU004232">
    <property type="protein sequence ID" value="KAF2671802.1"/>
    <property type="molecule type" value="Genomic_DNA"/>
</dbReference>
<reference evidence="2" key="1">
    <citation type="journal article" date="2020" name="Stud. Mycol.">
        <title>101 Dothideomycetes genomes: a test case for predicting lifestyles and emergence of pathogens.</title>
        <authorList>
            <person name="Haridas S."/>
            <person name="Albert R."/>
            <person name="Binder M."/>
            <person name="Bloem J."/>
            <person name="Labutti K."/>
            <person name="Salamov A."/>
            <person name="Andreopoulos B."/>
            <person name="Baker S."/>
            <person name="Barry K."/>
            <person name="Bills G."/>
            <person name="Bluhm B."/>
            <person name="Cannon C."/>
            <person name="Castanera R."/>
            <person name="Culley D."/>
            <person name="Daum C."/>
            <person name="Ezra D."/>
            <person name="Gonzalez J."/>
            <person name="Henrissat B."/>
            <person name="Kuo A."/>
            <person name="Liang C."/>
            <person name="Lipzen A."/>
            <person name="Lutzoni F."/>
            <person name="Magnuson J."/>
            <person name="Mondo S."/>
            <person name="Nolan M."/>
            <person name="Ohm R."/>
            <person name="Pangilinan J."/>
            <person name="Park H.-J."/>
            <person name="Ramirez L."/>
            <person name="Alfaro M."/>
            <person name="Sun H."/>
            <person name="Tritt A."/>
            <person name="Yoshinaga Y."/>
            <person name="Zwiers L.-H."/>
            <person name="Turgeon B."/>
            <person name="Goodwin S."/>
            <person name="Spatafora J."/>
            <person name="Crous P."/>
            <person name="Grigoriev I."/>
        </authorList>
    </citation>
    <scope>NUCLEOTIDE SEQUENCE</scope>
    <source>
        <strain evidence="2">CBS 115976</strain>
    </source>
</reference>
<dbReference type="Proteomes" id="UP000799302">
    <property type="component" value="Unassembled WGS sequence"/>
</dbReference>
<evidence type="ECO:0000256" key="1">
    <source>
        <dbReference type="SAM" id="MobiDB-lite"/>
    </source>
</evidence>
<keyword evidence="3" id="KW-1185">Reference proteome</keyword>
<dbReference type="AlphaFoldDB" id="A0A6A6UHY8"/>
<feature type="compositionally biased region" description="Acidic residues" evidence="1">
    <location>
        <begin position="155"/>
        <end position="177"/>
    </location>
</feature>
<gene>
    <name evidence="2" type="ORF">BT63DRAFT_411151</name>
</gene>
<feature type="region of interest" description="Disordered" evidence="1">
    <location>
        <begin position="152"/>
        <end position="224"/>
    </location>
</feature>
<proteinExistence type="predicted"/>